<evidence type="ECO:0000313" key="1">
    <source>
        <dbReference type="EMBL" id="MDW5597866.1"/>
    </source>
</evidence>
<dbReference type="GO" id="GO:0016779">
    <property type="term" value="F:nucleotidyltransferase activity"/>
    <property type="evidence" value="ECO:0007669"/>
    <property type="project" value="UniProtKB-KW"/>
</dbReference>
<proteinExistence type="predicted"/>
<keyword evidence="2" id="KW-1185">Reference proteome</keyword>
<keyword evidence="1" id="KW-0808">Transferase</keyword>
<organism evidence="1 2">
    <name type="scientific">Conexibacter stalactiti</name>
    <dbReference type="NCBI Taxonomy" id="1940611"/>
    <lineage>
        <taxon>Bacteria</taxon>
        <taxon>Bacillati</taxon>
        <taxon>Actinomycetota</taxon>
        <taxon>Thermoleophilia</taxon>
        <taxon>Solirubrobacterales</taxon>
        <taxon>Conexibacteraceae</taxon>
        <taxon>Conexibacter</taxon>
    </lineage>
</organism>
<name>A0ABU4HX46_9ACTN</name>
<dbReference type="EC" id="2.7.7.-" evidence="1"/>
<dbReference type="Proteomes" id="UP001284601">
    <property type="component" value="Unassembled WGS sequence"/>
</dbReference>
<dbReference type="CDD" id="cd05403">
    <property type="entry name" value="NT_KNTase_like"/>
    <property type="match status" value="1"/>
</dbReference>
<comment type="caution">
    <text evidence="1">The sequence shown here is derived from an EMBL/GenBank/DDBJ whole genome shotgun (WGS) entry which is preliminary data.</text>
</comment>
<evidence type="ECO:0000313" key="2">
    <source>
        <dbReference type="Proteomes" id="UP001284601"/>
    </source>
</evidence>
<reference evidence="2" key="1">
    <citation type="submission" date="2023-07" db="EMBL/GenBank/DDBJ databases">
        <title>Conexibacter stalactiti sp. nov., isolated from stalactites in a lava cave and emended description of the genus Conexibacter.</title>
        <authorList>
            <person name="Lee S.D."/>
        </authorList>
    </citation>
    <scope>NUCLEOTIDE SEQUENCE [LARGE SCALE GENOMIC DNA]</scope>
    <source>
        <strain evidence="2">KCTC 39840</strain>
    </source>
</reference>
<dbReference type="RefSeq" id="WP_318600337.1">
    <property type="nucleotide sequence ID" value="NZ_JAWSTH010000107.1"/>
</dbReference>
<accession>A0ABU4HX46</accession>
<dbReference type="SUPFAM" id="SSF81301">
    <property type="entry name" value="Nucleotidyltransferase"/>
    <property type="match status" value="1"/>
</dbReference>
<dbReference type="EMBL" id="JAWSTH010000107">
    <property type="protein sequence ID" value="MDW5597866.1"/>
    <property type="molecule type" value="Genomic_DNA"/>
</dbReference>
<dbReference type="Gene3D" id="3.30.460.10">
    <property type="entry name" value="Beta Polymerase, domain 2"/>
    <property type="match status" value="1"/>
</dbReference>
<gene>
    <name evidence="1" type="ORF">R7226_26165</name>
</gene>
<dbReference type="InterPro" id="IPR043519">
    <property type="entry name" value="NT_sf"/>
</dbReference>
<protein>
    <submittedName>
        <fullName evidence="1">Nucleotidyltransferase domain-containing protein</fullName>
        <ecNumber evidence="1">2.7.7.-</ecNumber>
    </submittedName>
</protein>
<sequence>MLAVLAGTQRPLTGREVARLARRGSQRGVLVVLERLVVHGLVDRQEAGRALLFTLNREHVAAPAVETLADLRRELLARIGAVVAGWVLAPLHVSVFGSFARHEGDQRSDLDLLVVRRAAVAADEASWREQLDALADQVLRWSGNVASITEISEGDAGSLRQERPPIVEELLNDAIVLYGEPIQRLLRAED</sequence>
<keyword evidence="1" id="KW-0548">Nucleotidyltransferase</keyword>
<reference evidence="1 2" key="2">
    <citation type="submission" date="2023-10" db="EMBL/GenBank/DDBJ databases">
        <authorList>
            <person name="Han X.F."/>
        </authorList>
    </citation>
    <scope>NUCLEOTIDE SEQUENCE [LARGE SCALE GENOMIC DNA]</scope>
    <source>
        <strain evidence="1 2">KCTC 39840</strain>
    </source>
</reference>